<dbReference type="PANTHER" id="PTHR46806">
    <property type="entry name" value="F5/8 TYPE C DOMAIN-CONTAINING PROTEIN"/>
    <property type="match status" value="1"/>
</dbReference>
<dbReference type="PIRSF" id="PIRSF000354">
    <property type="entry name" value="Factors_V_VIII"/>
    <property type="match status" value="1"/>
</dbReference>
<evidence type="ECO:0000313" key="13">
    <source>
        <dbReference type="Ensembl" id="ENSOMYP00000120550.1"/>
    </source>
</evidence>
<name>A0A8K9V811_ONCMY</name>
<feature type="compositionally biased region" description="Basic and acidic residues" evidence="11">
    <location>
        <begin position="1057"/>
        <end position="1066"/>
    </location>
</feature>
<reference evidence="13" key="2">
    <citation type="submission" date="2025-08" db="UniProtKB">
        <authorList>
            <consortium name="Ensembl"/>
        </authorList>
    </citation>
    <scope>IDENTIFICATION</scope>
</reference>
<feature type="domain" description="F5/8 type C" evidence="12">
    <location>
        <begin position="1634"/>
        <end position="1788"/>
    </location>
</feature>
<feature type="disulfide bond" evidence="10">
    <location>
        <begin position="575"/>
        <end position="656"/>
    </location>
</feature>
<dbReference type="PANTHER" id="PTHR46806:SF7">
    <property type="entry name" value="COAGULATION FACTOR VIII"/>
    <property type="match status" value="1"/>
</dbReference>
<keyword evidence="6" id="KW-0677">Repeat</keyword>
<dbReference type="PROSITE" id="PS00079">
    <property type="entry name" value="MULTICOPPER_OXIDASE1"/>
    <property type="match status" value="2"/>
</dbReference>
<evidence type="ECO:0000256" key="1">
    <source>
        <dbReference type="ARBA" id="ARBA00004613"/>
    </source>
</evidence>
<sequence length="1794" mass="203059">MICYHTHTERELNRVLCVAGIQGPVIHAQASDRVVVHFKNLASQPYSISPVGVSYWKQSEGAGYDDATSSQEKEDDAVAPGGYYKYIWDINPNDGPTLGDPECLTYSYSSQVDTVQDFNSGLIGALLICKSTAFTDNGVRKSREFILLFAVFDESKSWYGEVGSFRERFKKASARKQYHTINGYVNSTLPGLTMCQGRDHVFWHLIGMETSPEIHSIQFQDHTLQVMDHRKVTVEMTPMTFTTAEMKPSTQGKFLISCQIQEHRHAGMSAFFKVEDCPEPVTVPGPDVRQVQQSEDKEDYEYGDDMFETFVFKPGKDQAVGRSRGGKIKIWVHYIAAEEIIWDYAPHLSQGDSQLLSEYFPRGPHQLGHEYKKVVYVEYTDQTFTKRKSPVKRLLGPLLRGQVDEHFQIVFKNLASRPFNMYPNGLTTISPLRKTGNEGEKDLRSLAVPPNGTYGYMWKLTAEDGPLERDPQCLTRLYQSTINPERDVATGLVGPLLICKKDSMDTRGRLVGPDKVKQLMFAVFDENKSWNINDNIQKYSRDPSMVNPTDPDFYNSNVIYNVNGIMFNGQMIQLCKDDVTFWHLANVGTQSDFLSVYFTGNPFMRDNVYESVLTLFPMSGETVTMETELIGEWEISAFDSSLKSRGMSARYSVLSCNIDLLVDNEDLEYGLEDVLPDYVDQFFKPRSLRPRLQNRTVAIRVCKKQPSLNQNTTRPKTRNYTDNEVAIGESGDHGSDNNVTFKAGDQRSICEVRYVTVLSADEEGNLLSQGGIPTDVLKQLEKDGEWKASETQEGGGLGGEQGGKRQRRQARVEGGDDGEEVEEGGLGREQGGKRQRRQARVEGGEDGEEVEEGGLGREQGGKRQRRQARVEGGEDGEEVEEGGLGREQGGKRQRRQARVEGGEDGEEVEEGGLGREQGGKRQRRQARVEGGEDGEEVEEGGLGREQGGNGRQRLQASLEGGESNKLAENCEEKVLKEWKGRVYGEALEQEQREEQKVEVLDQQEEQGQKGELDRDSHPLSTYYTDKDPLLLELDGWRDLDPLKNTLKALPDQLKVQQQREEQKAGEVHPLNNNPHTDPDTPLLNLLDLDFSNVSNDNETAPRNAVSLEYDDYSEKDTGTTYMGTEDNLDLRTTDGHYRSYYIAAQEITWDYGIRKPHQLIKTRERRRGMRKFLTEYKKVVFRAYSERDFQIPVTRGELQEHLGLMGPIIKAEINDLLTVTFKNMASRPYSLHLHGVYDKTQGDGWTQTQWGSSRAGVAGVPGEAVQPGEVRVYTWRITRKQGPTAAEFDCKAGAYYSTQNKVKDLHSGLIGPLVICKPGTLHPQLNLQPNLQEYALLFHTFDETKSWYLDENIRQYCIPPCQARRDDPWFQLSNKFAAINGYVAETLPGLMVAQHQQVRWHLLNVGGDGEYHTAHFHGLPFSIHKEQEHRMGVYNLYPGVFGTVEMRPATVGTWMVECTVGEHQLAGMRAKLLVYNPRCIQPLGLRSGRIDDSQITASDHIGNWEARLARLELSGSVNAWMGTNQKSWIQVDLQRPTLLHGIQTQGARASLGLKDYFIVHFTLSYSLDQETWTNYRGNSTTPSYIFNGNLDGSKVKENHMFPPILGRYIRLQPVTIQRNPALRMELLGCDLNSCSFPLGLQRRLVPDSSFRASSFLQTWRLSWSPALARLRQDGSANAWRPKVNNPHEWLQVDLLVMKRITGVVTQGAWSILTQMMVTEFSVTISDEGHSWSNVVDEESQREKMFLGNSEPDEEMLNLFDPPLFARFIRIHPRGWVNDIALRLEFVGCDTQQRL</sequence>
<feature type="compositionally biased region" description="Basic and acidic residues" evidence="11">
    <location>
        <begin position="989"/>
        <end position="999"/>
    </location>
</feature>
<keyword evidence="7" id="KW-0106">Calcium</keyword>
<dbReference type="GeneTree" id="ENSGT00940000157994"/>
<dbReference type="PROSITE" id="PS01286">
    <property type="entry name" value="FA58C_2"/>
    <property type="match status" value="1"/>
</dbReference>
<reference evidence="13" key="3">
    <citation type="submission" date="2025-09" db="UniProtKB">
        <authorList>
            <consortium name="Ensembl"/>
        </authorList>
    </citation>
    <scope>IDENTIFICATION</scope>
</reference>
<organism evidence="13 14">
    <name type="scientific">Oncorhynchus mykiss</name>
    <name type="common">Rainbow trout</name>
    <name type="synonym">Salmo gairdneri</name>
    <dbReference type="NCBI Taxonomy" id="8022"/>
    <lineage>
        <taxon>Eukaryota</taxon>
        <taxon>Metazoa</taxon>
        <taxon>Chordata</taxon>
        <taxon>Craniata</taxon>
        <taxon>Vertebrata</taxon>
        <taxon>Euteleostomi</taxon>
        <taxon>Actinopterygii</taxon>
        <taxon>Neopterygii</taxon>
        <taxon>Teleostei</taxon>
        <taxon>Protacanthopterygii</taxon>
        <taxon>Salmoniformes</taxon>
        <taxon>Salmonidae</taxon>
        <taxon>Salmoninae</taxon>
        <taxon>Oncorhynchus</taxon>
    </lineage>
</organism>
<dbReference type="SMART" id="SM00231">
    <property type="entry name" value="FA58C"/>
    <property type="match status" value="2"/>
</dbReference>
<proteinExistence type="inferred from homology"/>
<dbReference type="Pfam" id="PF00754">
    <property type="entry name" value="F5_F8_type_C"/>
    <property type="match status" value="2"/>
</dbReference>
<keyword evidence="8 10" id="KW-1015">Disulfide bond</keyword>
<dbReference type="PROSITE" id="PS01285">
    <property type="entry name" value="FA58C_1"/>
    <property type="match status" value="2"/>
</dbReference>
<dbReference type="InterPro" id="IPR011707">
    <property type="entry name" value="Cu-oxidase-like_N"/>
</dbReference>
<dbReference type="GO" id="GO:0016491">
    <property type="term" value="F:oxidoreductase activity"/>
    <property type="evidence" value="ECO:0007669"/>
    <property type="project" value="InterPro"/>
</dbReference>
<feature type="disulfide bond" evidence="10">
    <location>
        <begin position="1357"/>
        <end position="1361"/>
    </location>
</feature>
<dbReference type="CDD" id="cd00057">
    <property type="entry name" value="FA58C"/>
    <property type="match status" value="2"/>
</dbReference>
<dbReference type="SUPFAM" id="SSF49503">
    <property type="entry name" value="Cupredoxins"/>
    <property type="match status" value="6"/>
</dbReference>
<accession>A0A8K9V811</accession>
<dbReference type="Gene3D" id="2.60.40.420">
    <property type="entry name" value="Cupredoxins - blue copper proteins"/>
    <property type="match status" value="4"/>
</dbReference>
<feature type="region of interest" description="Disordered" evidence="11">
    <location>
        <begin position="787"/>
        <end position="967"/>
    </location>
</feature>
<evidence type="ECO:0000256" key="10">
    <source>
        <dbReference type="PIRSR" id="PIRSR000354-1"/>
    </source>
</evidence>
<dbReference type="InterPro" id="IPR033138">
    <property type="entry name" value="Cu_oxidase_CS"/>
</dbReference>
<comment type="similarity">
    <text evidence="2">Belongs to the multicopper oxidase family.</text>
</comment>
<dbReference type="Ensembl" id="ENSOMYT00000158695.1">
    <property type="protein sequence ID" value="ENSOMYP00000120550.1"/>
    <property type="gene ID" value="ENSOMYG00000003609.2"/>
</dbReference>
<feature type="disulfide bond" evidence="10">
    <location>
        <begin position="195"/>
        <end position="277"/>
    </location>
</feature>
<evidence type="ECO:0000256" key="6">
    <source>
        <dbReference type="ARBA" id="ARBA00022737"/>
    </source>
</evidence>
<evidence type="ECO:0000256" key="5">
    <source>
        <dbReference type="ARBA" id="ARBA00022729"/>
    </source>
</evidence>
<dbReference type="GO" id="GO:0005576">
    <property type="term" value="C:extracellular region"/>
    <property type="evidence" value="ECO:0007669"/>
    <property type="project" value="UniProtKB-SubCell"/>
</dbReference>
<dbReference type="Pfam" id="PF07732">
    <property type="entry name" value="Cu-oxidase_3"/>
    <property type="match status" value="1"/>
</dbReference>
<keyword evidence="9" id="KW-0325">Glycoprotein</keyword>
<dbReference type="InterPro" id="IPR024715">
    <property type="entry name" value="Factor_5/8-like"/>
</dbReference>
<dbReference type="Gene3D" id="2.60.120.260">
    <property type="entry name" value="Galactose-binding domain-like"/>
    <property type="match status" value="2"/>
</dbReference>
<keyword evidence="3" id="KW-0964">Secreted</keyword>
<evidence type="ECO:0000256" key="3">
    <source>
        <dbReference type="ARBA" id="ARBA00022525"/>
    </source>
</evidence>
<feature type="disulfide bond" evidence="10">
    <location>
        <begin position="473"/>
        <end position="499"/>
    </location>
</feature>
<evidence type="ECO:0000313" key="14">
    <source>
        <dbReference type="Proteomes" id="UP000694395"/>
    </source>
</evidence>
<gene>
    <name evidence="13" type="primary">LOC110489038</name>
</gene>
<keyword evidence="4" id="KW-0479">Metal-binding</keyword>
<evidence type="ECO:0000259" key="12">
    <source>
        <dbReference type="PROSITE" id="PS50022"/>
    </source>
</evidence>
<dbReference type="GO" id="GO:0005507">
    <property type="term" value="F:copper ion binding"/>
    <property type="evidence" value="ECO:0007669"/>
    <property type="project" value="InterPro"/>
</dbReference>
<evidence type="ECO:0000256" key="8">
    <source>
        <dbReference type="ARBA" id="ARBA00023157"/>
    </source>
</evidence>
<dbReference type="FunFam" id="2.60.120.260:FF:000002">
    <property type="entry name" value="Coagulation factor VIII"/>
    <property type="match status" value="2"/>
</dbReference>
<dbReference type="InterPro" id="IPR050633">
    <property type="entry name" value="Neuropilin_MCO_CoagFactor"/>
</dbReference>
<feature type="compositionally biased region" description="Basic and acidic residues" evidence="11">
    <location>
        <begin position="1006"/>
        <end position="1017"/>
    </location>
</feature>
<dbReference type="FunFam" id="2.60.40.420:FF:000028">
    <property type="entry name" value="Ceruloplasmin"/>
    <property type="match status" value="1"/>
</dbReference>
<reference evidence="13" key="1">
    <citation type="submission" date="2020-07" db="EMBL/GenBank/DDBJ databases">
        <title>A long reads based de novo assembly of the rainbow trout Arlee double haploid line genome.</title>
        <authorList>
            <person name="Gao G."/>
            <person name="Palti Y."/>
        </authorList>
    </citation>
    <scope>NUCLEOTIDE SEQUENCE [LARGE SCALE GENOMIC DNA]</scope>
</reference>
<dbReference type="Proteomes" id="UP000694395">
    <property type="component" value="Chromosome 14"/>
</dbReference>
<evidence type="ECO:0000256" key="11">
    <source>
        <dbReference type="SAM" id="MobiDB-lite"/>
    </source>
</evidence>
<evidence type="ECO:0000256" key="7">
    <source>
        <dbReference type="ARBA" id="ARBA00022837"/>
    </source>
</evidence>
<feature type="domain" description="F5/8 type C" evidence="12">
    <location>
        <begin position="1479"/>
        <end position="1629"/>
    </location>
</feature>
<feature type="disulfide bond" evidence="10">
    <location>
        <begin position="1479"/>
        <end position="1629"/>
    </location>
</feature>
<evidence type="ECO:0000256" key="4">
    <source>
        <dbReference type="ARBA" id="ARBA00022723"/>
    </source>
</evidence>
<feature type="disulfide bond" evidence="10">
    <location>
        <begin position="1290"/>
        <end position="1316"/>
    </location>
</feature>
<keyword evidence="14" id="KW-1185">Reference proteome</keyword>
<protein>
    <submittedName>
        <fullName evidence="13">Coagulation factor VIII, procoagulant component</fullName>
    </submittedName>
</protein>
<dbReference type="GO" id="GO:0005886">
    <property type="term" value="C:plasma membrane"/>
    <property type="evidence" value="ECO:0007669"/>
    <property type="project" value="TreeGrafter"/>
</dbReference>
<dbReference type="Pfam" id="PF07731">
    <property type="entry name" value="Cu-oxidase_2"/>
    <property type="match status" value="1"/>
</dbReference>
<comment type="subcellular location">
    <subcellularLocation>
        <location evidence="1">Secreted</location>
    </subcellularLocation>
</comment>
<dbReference type="InterPro" id="IPR011706">
    <property type="entry name" value="Cu-oxidase_C"/>
</dbReference>
<dbReference type="GO" id="GO:0038023">
    <property type="term" value="F:signaling receptor activity"/>
    <property type="evidence" value="ECO:0007669"/>
    <property type="project" value="TreeGrafter"/>
</dbReference>
<dbReference type="SUPFAM" id="SSF49785">
    <property type="entry name" value="Galactose-binding domain-like"/>
    <property type="match status" value="2"/>
</dbReference>
<evidence type="ECO:0000256" key="2">
    <source>
        <dbReference type="ARBA" id="ARBA00010609"/>
    </source>
</evidence>
<dbReference type="InterPro" id="IPR008972">
    <property type="entry name" value="Cupredoxin"/>
</dbReference>
<dbReference type="InterPro" id="IPR008979">
    <property type="entry name" value="Galactose-bd-like_sf"/>
</dbReference>
<keyword evidence="5" id="KW-0732">Signal</keyword>
<feature type="region of interest" description="Disordered" evidence="11">
    <location>
        <begin position="1054"/>
        <end position="1079"/>
    </location>
</feature>
<dbReference type="PROSITE" id="PS50022">
    <property type="entry name" value="FA58C_3"/>
    <property type="match status" value="2"/>
</dbReference>
<feature type="region of interest" description="Disordered" evidence="11">
    <location>
        <begin position="989"/>
        <end position="1020"/>
    </location>
</feature>
<evidence type="ECO:0000256" key="9">
    <source>
        <dbReference type="ARBA" id="ARBA00023180"/>
    </source>
</evidence>
<dbReference type="InterPro" id="IPR000421">
    <property type="entry name" value="FA58C"/>
</dbReference>
<feature type="disulfide bond" evidence="10">
    <location>
        <begin position="103"/>
        <end position="129"/>
    </location>
</feature>